<dbReference type="OMA" id="AQYWNEC"/>
<feature type="compositionally biased region" description="Basic and acidic residues" evidence="2">
    <location>
        <begin position="138"/>
        <end position="166"/>
    </location>
</feature>
<feature type="region of interest" description="Disordered" evidence="2">
    <location>
        <begin position="75"/>
        <end position="218"/>
    </location>
</feature>
<dbReference type="HOGENOM" id="CLU_009047_0_0_1"/>
<dbReference type="VEuPathDB" id="FungiDB:TRIVIDRAFT_67475"/>
<protein>
    <submittedName>
        <fullName evidence="3">Uncharacterized protein</fullName>
    </submittedName>
</protein>
<feature type="region of interest" description="Disordered" evidence="2">
    <location>
        <begin position="1"/>
        <end position="28"/>
    </location>
</feature>
<keyword evidence="4" id="KW-1185">Reference proteome</keyword>
<dbReference type="EMBL" id="ABDF02000005">
    <property type="protein sequence ID" value="EHK23822.1"/>
    <property type="molecule type" value="Genomic_DNA"/>
</dbReference>
<dbReference type="RefSeq" id="XP_013958024.1">
    <property type="nucleotide sequence ID" value="XM_014102549.1"/>
</dbReference>
<feature type="region of interest" description="Disordered" evidence="2">
    <location>
        <begin position="231"/>
        <end position="325"/>
    </location>
</feature>
<feature type="coiled-coil region" evidence="1">
    <location>
        <begin position="718"/>
        <end position="745"/>
    </location>
</feature>
<feature type="compositionally biased region" description="Polar residues" evidence="2">
    <location>
        <begin position="87"/>
        <end position="96"/>
    </location>
</feature>
<reference evidence="3 4" key="1">
    <citation type="journal article" date="2011" name="Genome Biol.">
        <title>Comparative genome sequence analysis underscores mycoparasitism as the ancestral life style of Trichoderma.</title>
        <authorList>
            <person name="Kubicek C.P."/>
            <person name="Herrera-Estrella A."/>
            <person name="Seidl-Seiboth V."/>
            <person name="Martinez D.A."/>
            <person name="Druzhinina I.S."/>
            <person name="Thon M."/>
            <person name="Zeilinger S."/>
            <person name="Casas-Flores S."/>
            <person name="Horwitz B.A."/>
            <person name="Mukherjee P.K."/>
            <person name="Mukherjee M."/>
            <person name="Kredics L."/>
            <person name="Alcaraz L.D."/>
            <person name="Aerts A."/>
            <person name="Antal Z."/>
            <person name="Atanasova L."/>
            <person name="Cervantes-Badillo M.G."/>
            <person name="Challacombe J."/>
            <person name="Chertkov O."/>
            <person name="McCluskey K."/>
            <person name="Coulpier F."/>
            <person name="Deshpande N."/>
            <person name="von Doehren H."/>
            <person name="Ebbole D.J."/>
            <person name="Esquivel-Naranjo E.U."/>
            <person name="Fekete E."/>
            <person name="Flipphi M."/>
            <person name="Glaser F."/>
            <person name="Gomez-Rodriguez E.Y."/>
            <person name="Gruber S."/>
            <person name="Han C."/>
            <person name="Henrissat B."/>
            <person name="Hermosa R."/>
            <person name="Hernandez-Onate M."/>
            <person name="Karaffa L."/>
            <person name="Kosti I."/>
            <person name="Le Crom S."/>
            <person name="Lindquist E."/>
            <person name="Lucas S."/>
            <person name="Luebeck M."/>
            <person name="Luebeck P.S."/>
            <person name="Margeot A."/>
            <person name="Metz B."/>
            <person name="Misra M."/>
            <person name="Nevalainen H."/>
            <person name="Omann M."/>
            <person name="Packer N."/>
            <person name="Perrone G."/>
            <person name="Uresti-Rivera E.E."/>
            <person name="Salamov A."/>
            <person name="Schmoll M."/>
            <person name="Seiboth B."/>
            <person name="Shapiro H."/>
            <person name="Sukno S."/>
            <person name="Tamayo-Ramos J.A."/>
            <person name="Tisch D."/>
            <person name="Wiest A."/>
            <person name="Wilkinson H.H."/>
            <person name="Zhang M."/>
            <person name="Coutinho P.M."/>
            <person name="Kenerley C.M."/>
            <person name="Monte E."/>
            <person name="Baker S.E."/>
            <person name="Grigoriev I.V."/>
        </authorList>
    </citation>
    <scope>NUCLEOTIDE SEQUENCE [LARGE SCALE GENOMIC DNA]</scope>
    <source>
        <strain evidence="4">Gv29-8 / FGSC 10586</strain>
    </source>
</reference>
<evidence type="ECO:0000313" key="3">
    <source>
        <dbReference type="EMBL" id="EHK23822.1"/>
    </source>
</evidence>
<feature type="region of interest" description="Disordered" evidence="2">
    <location>
        <begin position="980"/>
        <end position="1014"/>
    </location>
</feature>
<evidence type="ECO:0000313" key="4">
    <source>
        <dbReference type="Proteomes" id="UP000007115"/>
    </source>
</evidence>
<feature type="region of interest" description="Disordered" evidence="2">
    <location>
        <begin position="934"/>
        <end position="956"/>
    </location>
</feature>
<proteinExistence type="predicted"/>
<feature type="compositionally biased region" description="Polar residues" evidence="2">
    <location>
        <begin position="1"/>
        <end position="15"/>
    </location>
</feature>
<feature type="compositionally biased region" description="Polar residues" evidence="2">
    <location>
        <begin position="243"/>
        <end position="260"/>
    </location>
</feature>
<dbReference type="eggNOG" id="ENOG502RKST">
    <property type="taxonomic scope" value="Eukaryota"/>
</dbReference>
<accession>G9MPM1</accession>
<evidence type="ECO:0000256" key="1">
    <source>
        <dbReference type="SAM" id="Coils"/>
    </source>
</evidence>
<dbReference type="AlphaFoldDB" id="G9MPM1"/>
<keyword evidence="1" id="KW-0175">Coiled coil</keyword>
<dbReference type="OrthoDB" id="4848543at2759"/>
<gene>
    <name evidence="3" type="ORF">TRIVIDRAFT_67475</name>
</gene>
<comment type="caution">
    <text evidence="3">The sequence shown here is derived from an EMBL/GenBank/DDBJ whole genome shotgun (WGS) entry which is preliminary data.</text>
</comment>
<dbReference type="Proteomes" id="UP000007115">
    <property type="component" value="Unassembled WGS sequence"/>
</dbReference>
<sequence>MPLQMSFTMKPPNSGTGLGGASLADETPDYGWAKKEKGISNMPSLIPELASPKIMQGRRTLNKQDICEASLSEGYKFSHRDPPRPGQFTNIPQHSLFTKPLSSPPPEPSRDLPGSPPKDRITDWMARASPLDLPEICLPDKSRSIDAAHKHGGETEEDQRTNDLQESRLFMSPGITKPKDLPGSKSCSPKDAGKTDKNTRLISPPKLAPLPTQSHHNSLSKAIDHKLVTGEQDDVHSAPRKQPTVNKTKSPSPVRQSTPSICGDLEVPTYRSPARSRPQHSTDFACRPMISSSTRAHKQRSHRRSGSNTSSNISKKRSRTYKSPSKVDLRLRRLVMEKVAQNWNECIQAVQDEAYEMVKGLKHELQLQEAEHKQTCNLLNEKDVKLCEIEKLYNTLVEDNTRVTRENEGLASDLTSLREQLSEEKKQEKLAHDKCDTYRHKLNETIREQGVLYRRAQTYYQDTMNQLRDEIAHKTASSEAIDEALKNSLKIREEMKRCTEEYRMKMEKDVEKRDQVISELKEKLALQEALLAQEKSFADKLRAQTEDKGATQQLDSLLAGGNLLASKMLSPDTLDLKLAVAEKNIIDSMLPAVLSLKNGQSDVAIAMSQLEASIRQDLDHFKDEASKIISALEENKEGSNLRNRELLSHAQAFDSNLKKAEGCYEHMGQKLDVISANGQSNQRETISMLQDFLQKVSAREINPEDLERQLQKGHEDFMKKAEALISEALNNRKETTDVVRRATDELRATLEQGFGQEREKTAQMLQGSESLLKVLTAHIDEQKQLATQTDHKSSELQATLESEREAAAELGRKIQELEQKSQETENLRDRWLKDVKMIDKVRPQIKAIEMRIPQVENYDKKLDRIVEISRSIQSSASYLATEEEWVQLELAGIIPKPDASEPVASCEITTAPLPHFVESNVVAEKQASIKEDAISRKVTVHSPDPGEVSPSPPLTVIQEQKRRREVTQLRSILKSHALHSAVEPDSLEGQYTRPPANHGKANQASSDSLNKPASASAKEVVAEIRSRMIQHDWSFPTVADFERDIELSSKKRHAPQGNPVSLESIDADHRDMKKLRTEYFIE</sequence>
<name>G9MPM1_HYPVG</name>
<dbReference type="InParanoid" id="G9MPM1"/>
<evidence type="ECO:0000256" key="2">
    <source>
        <dbReference type="SAM" id="MobiDB-lite"/>
    </source>
</evidence>
<dbReference type="GeneID" id="25796963"/>
<organism evidence="3 4">
    <name type="scientific">Hypocrea virens (strain Gv29-8 / FGSC 10586)</name>
    <name type="common">Gliocladium virens</name>
    <name type="synonym">Trichoderma virens</name>
    <dbReference type="NCBI Taxonomy" id="413071"/>
    <lineage>
        <taxon>Eukaryota</taxon>
        <taxon>Fungi</taxon>
        <taxon>Dikarya</taxon>
        <taxon>Ascomycota</taxon>
        <taxon>Pezizomycotina</taxon>
        <taxon>Sordariomycetes</taxon>
        <taxon>Hypocreomycetidae</taxon>
        <taxon>Hypocreales</taxon>
        <taxon>Hypocreaceae</taxon>
        <taxon>Trichoderma</taxon>
    </lineage>
</organism>
<feature type="coiled-coil region" evidence="1">
    <location>
        <begin position="793"/>
        <end position="834"/>
    </location>
</feature>
<feature type="compositionally biased region" description="Polar residues" evidence="2">
    <location>
        <begin position="1000"/>
        <end position="1013"/>
    </location>
</feature>
<feature type="compositionally biased region" description="Basic residues" evidence="2">
    <location>
        <begin position="295"/>
        <end position="305"/>
    </location>
</feature>